<dbReference type="OrthoDB" id="269227at2759"/>
<dbReference type="Gene3D" id="3.50.50.60">
    <property type="entry name" value="FAD/NAD(P)-binding domain"/>
    <property type="match status" value="1"/>
</dbReference>
<dbReference type="GO" id="GO:0050660">
    <property type="term" value="F:flavin adenine dinucleotide binding"/>
    <property type="evidence" value="ECO:0007669"/>
    <property type="project" value="InterPro"/>
</dbReference>
<dbReference type="InterPro" id="IPR000172">
    <property type="entry name" value="GMC_OxRdtase_N"/>
</dbReference>
<dbReference type="SUPFAM" id="SSF54373">
    <property type="entry name" value="FAD-linked reductases, C-terminal domain"/>
    <property type="match status" value="1"/>
</dbReference>
<comment type="cofactor">
    <cofactor evidence="2">
        <name>FAD</name>
        <dbReference type="ChEBI" id="CHEBI:57692"/>
    </cofactor>
</comment>
<evidence type="ECO:0000256" key="2">
    <source>
        <dbReference type="PIRSR" id="PIRSR000137-2"/>
    </source>
</evidence>
<feature type="binding site" evidence="2">
    <location>
        <position position="243"/>
    </location>
    <ligand>
        <name>FAD</name>
        <dbReference type="ChEBI" id="CHEBI:57692"/>
    </ligand>
</feature>
<keyword evidence="5" id="KW-1185">Reference proteome</keyword>
<sequence length="617" mass="66520">MVAINGTPTTDDGEQYDVIVVGGGTAGCVLANRISEDPNLSVLLIEAGEDRNSDPRITTPGLFPRLFGDPNFDWQFASLPQANLNGRVVQHPRGKVLGGSSAINLQALAYPSKATADVMSELGVRGWDWEDIVPYYRKFQTTSSPKTSTQHHQHLDPALGGISGPIQSSFPAQLDPLHAAWIETLNALGYKSTGDPLSGESLGAYAIPCSVTPETRERSHSGKDYYEKAANRSNLHLLTKTCVGRVVLDRNATGEVVAAGVAVSQMGHERLLKARQEVVLAAGAIGSPQLLELSGIGSPDLLASHGIEVIIDNPGVENLQDHQLTGLCYEVSDGVETRDQLRRDPSYAQKAFLEYQTRRTGPLAASPAEALAYLPMDCFSGAAGQEKLKELLDEHLSTKAISDLPPGVAVQYKVLRKLLETPTEASAVSSPISLGIYPESDSISSGDPIAQNNGSYLTQFLMLSHPFSRGSTHISSADPQVHPVIDPAYGSHPLDIELYARHLHFLEKIASTAPLTGYLKPNGRRLPVGNDATTIERAKDLSKSYSSTFYHLCGSCSMMSQEYGGVVNDRMVVRGTKNLRVCDASIIPMLPRVNIMASVYAWAERGADIIKQDLLSK</sequence>
<dbReference type="AlphaFoldDB" id="A0A8H3FRW5"/>
<comment type="similarity">
    <text evidence="1">Belongs to the GMC oxidoreductase family.</text>
</comment>
<dbReference type="PANTHER" id="PTHR11552:SF210">
    <property type="entry name" value="GLUCOSE-METHANOL-CHOLINE OXIDOREDUCTASE N-TERMINAL DOMAIN-CONTAINING PROTEIN-RELATED"/>
    <property type="match status" value="1"/>
</dbReference>
<comment type="caution">
    <text evidence="4">The sequence shown here is derived from an EMBL/GenBank/DDBJ whole genome shotgun (WGS) entry which is preliminary data.</text>
</comment>
<dbReference type="Proteomes" id="UP000664521">
    <property type="component" value="Unassembled WGS sequence"/>
</dbReference>
<dbReference type="InterPro" id="IPR007867">
    <property type="entry name" value="GMC_OxRtase_C"/>
</dbReference>
<evidence type="ECO:0000256" key="1">
    <source>
        <dbReference type="ARBA" id="ARBA00010790"/>
    </source>
</evidence>
<evidence type="ECO:0000259" key="3">
    <source>
        <dbReference type="PROSITE" id="PS00624"/>
    </source>
</evidence>
<dbReference type="Pfam" id="PF00732">
    <property type="entry name" value="GMC_oxred_N"/>
    <property type="match status" value="1"/>
</dbReference>
<accession>A0A8H3FRW5</accession>
<dbReference type="Gene3D" id="3.30.560.10">
    <property type="entry name" value="Glucose Oxidase, domain 3"/>
    <property type="match status" value="1"/>
</dbReference>
<keyword evidence="2" id="KW-0285">Flavoprotein</keyword>
<dbReference type="Pfam" id="PF05199">
    <property type="entry name" value="GMC_oxred_C"/>
    <property type="match status" value="1"/>
</dbReference>
<dbReference type="PANTHER" id="PTHR11552">
    <property type="entry name" value="GLUCOSE-METHANOL-CHOLINE GMC OXIDOREDUCTASE"/>
    <property type="match status" value="1"/>
</dbReference>
<dbReference type="GO" id="GO:0016614">
    <property type="term" value="F:oxidoreductase activity, acting on CH-OH group of donors"/>
    <property type="evidence" value="ECO:0007669"/>
    <property type="project" value="InterPro"/>
</dbReference>
<reference evidence="4" key="1">
    <citation type="submission" date="2021-03" db="EMBL/GenBank/DDBJ databases">
        <authorList>
            <person name="Tagirdzhanova G."/>
        </authorList>
    </citation>
    <scope>NUCLEOTIDE SEQUENCE</scope>
</reference>
<dbReference type="InterPro" id="IPR012132">
    <property type="entry name" value="GMC_OxRdtase"/>
</dbReference>
<organism evidence="4 5">
    <name type="scientific">Heterodermia speciosa</name>
    <dbReference type="NCBI Taxonomy" id="116794"/>
    <lineage>
        <taxon>Eukaryota</taxon>
        <taxon>Fungi</taxon>
        <taxon>Dikarya</taxon>
        <taxon>Ascomycota</taxon>
        <taxon>Pezizomycotina</taxon>
        <taxon>Lecanoromycetes</taxon>
        <taxon>OSLEUM clade</taxon>
        <taxon>Lecanoromycetidae</taxon>
        <taxon>Caliciales</taxon>
        <taxon>Physciaceae</taxon>
        <taxon>Heterodermia</taxon>
    </lineage>
</organism>
<name>A0A8H3FRW5_9LECA</name>
<evidence type="ECO:0000313" key="4">
    <source>
        <dbReference type="EMBL" id="CAF9928845.1"/>
    </source>
</evidence>
<evidence type="ECO:0000313" key="5">
    <source>
        <dbReference type="Proteomes" id="UP000664521"/>
    </source>
</evidence>
<dbReference type="SUPFAM" id="SSF51905">
    <property type="entry name" value="FAD/NAD(P)-binding domain"/>
    <property type="match status" value="1"/>
</dbReference>
<dbReference type="PIRSF" id="PIRSF000137">
    <property type="entry name" value="Alcohol_oxidase"/>
    <property type="match status" value="1"/>
</dbReference>
<keyword evidence="2" id="KW-0274">FAD</keyword>
<dbReference type="InterPro" id="IPR036188">
    <property type="entry name" value="FAD/NAD-bd_sf"/>
</dbReference>
<dbReference type="EMBL" id="CAJPDS010000049">
    <property type="protein sequence ID" value="CAF9928845.1"/>
    <property type="molecule type" value="Genomic_DNA"/>
</dbReference>
<feature type="domain" description="Glucose-methanol-choline oxidoreductase N-terminal" evidence="3">
    <location>
        <begin position="283"/>
        <end position="297"/>
    </location>
</feature>
<dbReference type="PROSITE" id="PS00624">
    <property type="entry name" value="GMC_OXRED_2"/>
    <property type="match status" value="1"/>
</dbReference>
<proteinExistence type="inferred from homology"/>
<protein>
    <recommendedName>
        <fullName evidence="3">Glucose-methanol-choline oxidoreductase N-terminal domain-containing protein</fullName>
    </recommendedName>
</protein>
<feature type="binding site" evidence="2">
    <location>
        <position position="96"/>
    </location>
    <ligand>
        <name>FAD</name>
        <dbReference type="ChEBI" id="CHEBI:57692"/>
    </ligand>
</feature>
<gene>
    <name evidence="4" type="ORF">HETSPECPRED_006952</name>
</gene>